<evidence type="ECO:0000313" key="1">
    <source>
        <dbReference type="EnsemblPlants" id="AVESA.00010b.r2.4CG1288490.1.CDS"/>
    </source>
</evidence>
<dbReference type="EnsemblPlants" id="AVESA.00010b.r2.4CG1288490.1">
    <property type="protein sequence ID" value="AVESA.00010b.r2.4CG1288490.1.CDS"/>
    <property type="gene ID" value="AVESA.00010b.r2.4CG1288490"/>
</dbReference>
<accession>A0ACD5WUY1</accession>
<organism evidence="1 2">
    <name type="scientific">Avena sativa</name>
    <name type="common">Oat</name>
    <dbReference type="NCBI Taxonomy" id="4498"/>
    <lineage>
        <taxon>Eukaryota</taxon>
        <taxon>Viridiplantae</taxon>
        <taxon>Streptophyta</taxon>
        <taxon>Embryophyta</taxon>
        <taxon>Tracheophyta</taxon>
        <taxon>Spermatophyta</taxon>
        <taxon>Magnoliopsida</taxon>
        <taxon>Liliopsida</taxon>
        <taxon>Poales</taxon>
        <taxon>Poaceae</taxon>
        <taxon>BOP clade</taxon>
        <taxon>Pooideae</taxon>
        <taxon>Poodae</taxon>
        <taxon>Poeae</taxon>
        <taxon>Poeae Chloroplast Group 1 (Aveneae type)</taxon>
        <taxon>Aveninae</taxon>
        <taxon>Avena</taxon>
    </lineage>
</organism>
<sequence>MKDIFRESQPSRFIARTMRKEKLKLDFQASERVEAAAPETKTNMDGYNVMHERSTNVSKSKKKMGVAAAKKPTKRKSLAKHTKSSTPVSNKDSEEPTGD</sequence>
<proteinExistence type="predicted"/>
<protein>
    <submittedName>
        <fullName evidence="1">Uncharacterized protein</fullName>
    </submittedName>
</protein>
<name>A0ACD5WUY1_AVESA</name>
<dbReference type="Proteomes" id="UP001732700">
    <property type="component" value="Chromosome 4C"/>
</dbReference>
<keyword evidence="2" id="KW-1185">Reference proteome</keyword>
<reference evidence="1" key="1">
    <citation type="submission" date="2021-05" db="EMBL/GenBank/DDBJ databases">
        <authorList>
            <person name="Scholz U."/>
            <person name="Mascher M."/>
            <person name="Fiebig A."/>
        </authorList>
    </citation>
    <scope>NUCLEOTIDE SEQUENCE [LARGE SCALE GENOMIC DNA]</scope>
</reference>
<reference evidence="1" key="2">
    <citation type="submission" date="2025-09" db="UniProtKB">
        <authorList>
            <consortium name="EnsemblPlants"/>
        </authorList>
    </citation>
    <scope>IDENTIFICATION</scope>
</reference>
<evidence type="ECO:0000313" key="2">
    <source>
        <dbReference type="Proteomes" id="UP001732700"/>
    </source>
</evidence>